<gene>
    <name evidence="6" type="ORF">Cgig2_033081</name>
</gene>
<dbReference type="Gene3D" id="1.10.630.10">
    <property type="entry name" value="Cytochrome P450"/>
    <property type="match status" value="1"/>
</dbReference>
<dbReference type="EMBL" id="JAKOGI010001479">
    <property type="protein sequence ID" value="KAJ8425401.1"/>
    <property type="molecule type" value="Genomic_DNA"/>
</dbReference>
<dbReference type="AlphaFoldDB" id="A0A9Q1GU25"/>
<keyword evidence="5" id="KW-0408">Iron</keyword>
<evidence type="ECO:0000256" key="3">
    <source>
        <dbReference type="ARBA" id="ARBA00022723"/>
    </source>
</evidence>
<dbReference type="Pfam" id="PF00067">
    <property type="entry name" value="p450"/>
    <property type="match status" value="1"/>
</dbReference>
<dbReference type="SUPFAM" id="SSF48264">
    <property type="entry name" value="Cytochrome P450"/>
    <property type="match status" value="1"/>
</dbReference>
<sequence>MRMKGDDGKPFSERFLKDICVNLILAGRDISSVALAWFFWLIGRHPEVEESILAEICTIIGEIRESGKIKVGDDYQKLGRDVFKPEEIKRMDYLHAAISEALRLYPAVPVDHKEAVEDDVCPDGTELKKGTKIIYAIYSMGRMDEEKTAKNTSQRGGLEMANSWVNLHTNSPLFVATSIIYRYHVKVVKDHPIEPKLALTMYMKNGLKVHVIKRDESELQKYLKG</sequence>
<evidence type="ECO:0000313" key="6">
    <source>
        <dbReference type="EMBL" id="KAJ8425401.1"/>
    </source>
</evidence>
<dbReference type="Proteomes" id="UP001153076">
    <property type="component" value="Unassembled WGS sequence"/>
</dbReference>
<evidence type="ECO:0000256" key="4">
    <source>
        <dbReference type="ARBA" id="ARBA00023002"/>
    </source>
</evidence>
<keyword evidence="7" id="KW-1185">Reference proteome</keyword>
<dbReference type="GO" id="GO:0020037">
    <property type="term" value="F:heme binding"/>
    <property type="evidence" value="ECO:0007669"/>
    <property type="project" value="InterPro"/>
</dbReference>
<accession>A0A9Q1GU25</accession>
<keyword evidence="4" id="KW-0560">Oxidoreductase</keyword>
<dbReference type="InterPro" id="IPR036396">
    <property type="entry name" value="Cyt_P450_sf"/>
</dbReference>
<evidence type="ECO:0000313" key="7">
    <source>
        <dbReference type="Proteomes" id="UP001153076"/>
    </source>
</evidence>
<dbReference type="OrthoDB" id="1896685at2759"/>
<proteinExistence type="inferred from homology"/>
<name>A0A9Q1GU25_9CARY</name>
<dbReference type="InterPro" id="IPR002401">
    <property type="entry name" value="Cyt_P450_E_grp-I"/>
</dbReference>
<dbReference type="PRINTS" id="PR00463">
    <property type="entry name" value="EP450I"/>
</dbReference>
<organism evidence="6 7">
    <name type="scientific">Carnegiea gigantea</name>
    <dbReference type="NCBI Taxonomy" id="171969"/>
    <lineage>
        <taxon>Eukaryota</taxon>
        <taxon>Viridiplantae</taxon>
        <taxon>Streptophyta</taxon>
        <taxon>Embryophyta</taxon>
        <taxon>Tracheophyta</taxon>
        <taxon>Spermatophyta</taxon>
        <taxon>Magnoliopsida</taxon>
        <taxon>eudicotyledons</taxon>
        <taxon>Gunneridae</taxon>
        <taxon>Pentapetalae</taxon>
        <taxon>Caryophyllales</taxon>
        <taxon>Cactineae</taxon>
        <taxon>Cactaceae</taxon>
        <taxon>Cactoideae</taxon>
        <taxon>Echinocereeae</taxon>
        <taxon>Carnegiea</taxon>
    </lineage>
</organism>
<comment type="caution">
    <text evidence="6">The sequence shown here is derived from an EMBL/GenBank/DDBJ whole genome shotgun (WGS) entry which is preliminary data.</text>
</comment>
<comment type="cofactor">
    <cofactor evidence="1">
        <name>heme</name>
        <dbReference type="ChEBI" id="CHEBI:30413"/>
    </cofactor>
</comment>
<dbReference type="GO" id="GO:0004497">
    <property type="term" value="F:monooxygenase activity"/>
    <property type="evidence" value="ECO:0007669"/>
    <property type="project" value="InterPro"/>
</dbReference>
<protein>
    <submittedName>
        <fullName evidence="6">Uncharacterized protein</fullName>
    </submittedName>
</protein>
<dbReference type="InterPro" id="IPR001128">
    <property type="entry name" value="Cyt_P450"/>
</dbReference>
<dbReference type="PANTHER" id="PTHR24296">
    <property type="entry name" value="CYTOCHROME P450"/>
    <property type="match status" value="1"/>
</dbReference>
<evidence type="ECO:0000256" key="1">
    <source>
        <dbReference type="ARBA" id="ARBA00001971"/>
    </source>
</evidence>
<keyword evidence="3" id="KW-0479">Metal-binding</keyword>
<dbReference type="GO" id="GO:0016705">
    <property type="term" value="F:oxidoreductase activity, acting on paired donors, with incorporation or reduction of molecular oxygen"/>
    <property type="evidence" value="ECO:0007669"/>
    <property type="project" value="InterPro"/>
</dbReference>
<reference evidence="6" key="1">
    <citation type="submission" date="2022-04" db="EMBL/GenBank/DDBJ databases">
        <title>Carnegiea gigantea Genome sequencing and assembly v2.</title>
        <authorList>
            <person name="Copetti D."/>
            <person name="Sanderson M.J."/>
            <person name="Burquez A."/>
            <person name="Wojciechowski M.F."/>
        </authorList>
    </citation>
    <scope>NUCLEOTIDE SEQUENCE</scope>
    <source>
        <strain evidence="6">SGP5-SGP5p</strain>
        <tissue evidence="6">Aerial part</tissue>
    </source>
</reference>
<evidence type="ECO:0000256" key="2">
    <source>
        <dbReference type="ARBA" id="ARBA00010617"/>
    </source>
</evidence>
<evidence type="ECO:0000256" key="5">
    <source>
        <dbReference type="ARBA" id="ARBA00023004"/>
    </source>
</evidence>
<dbReference type="GO" id="GO:0005506">
    <property type="term" value="F:iron ion binding"/>
    <property type="evidence" value="ECO:0007669"/>
    <property type="project" value="InterPro"/>
</dbReference>
<comment type="similarity">
    <text evidence="2">Belongs to the cytochrome P450 family.</text>
</comment>